<dbReference type="PROSITE" id="PS51257">
    <property type="entry name" value="PROKAR_LIPOPROTEIN"/>
    <property type="match status" value="1"/>
</dbReference>
<gene>
    <name evidence="3" type="ORF">SAMN06296058_3603</name>
</gene>
<name>A0A1T5M1R9_9GAMM</name>
<dbReference type="PANTHER" id="PTHR30203">
    <property type="entry name" value="OUTER MEMBRANE CATION EFFLUX PROTEIN"/>
    <property type="match status" value="1"/>
</dbReference>
<feature type="signal peptide" evidence="2">
    <location>
        <begin position="1"/>
        <end position="20"/>
    </location>
</feature>
<dbReference type="Gene3D" id="2.20.200.10">
    <property type="entry name" value="Outer membrane efflux proteins (OEP)"/>
    <property type="match status" value="1"/>
</dbReference>
<protein>
    <submittedName>
        <fullName evidence="3">Efflux transporter, outer membrane factor (OMF) lipoprotein, NodT family</fullName>
    </submittedName>
</protein>
<dbReference type="EMBL" id="FUZV01000002">
    <property type="protein sequence ID" value="SKC82083.1"/>
    <property type="molecule type" value="Genomic_DNA"/>
</dbReference>
<evidence type="ECO:0000256" key="2">
    <source>
        <dbReference type="RuleBase" id="RU362097"/>
    </source>
</evidence>
<feature type="chain" id="PRO_5011816708" evidence="2">
    <location>
        <begin position="21"/>
        <end position="475"/>
    </location>
</feature>
<keyword evidence="2 3" id="KW-0449">Lipoprotein</keyword>
<dbReference type="OrthoDB" id="9770517at2"/>
<keyword evidence="2" id="KW-1134">Transmembrane beta strand</keyword>
<reference evidence="3 4" key="1">
    <citation type="submission" date="2017-02" db="EMBL/GenBank/DDBJ databases">
        <authorList>
            <person name="Peterson S.W."/>
        </authorList>
    </citation>
    <scope>NUCLEOTIDE SEQUENCE [LARGE SCALE GENOMIC DNA]</scope>
    <source>
        <strain evidence="3 4">P15</strain>
    </source>
</reference>
<keyword evidence="2" id="KW-0472">Membrane</keyword>
<dbReference type="GO" id="GO:0009279">
    <property type="term" value="C:cell outer membrane"/>
    <property type="evidence" value="ECO:0007669"/>
    <property type="project" value="UniProtKB-SubCell"/>
</dbReference>
<comment type="similarity">
    <text evidence="1 2">Belongs to the outer membrane factor (OMF) (TC 1.B.17) family.</text>
</comment>
<dbReference type="STRING" id="428993.SAMN06296058_3603"/>
<evidence type="ECO:0000313" key="4">
    <source>
        <dbReference type="Proteomes" id="UP000190341"/>
    </source>
</evidence>
<evidence type="ECO:0000313" key="3">
    <source>
        <dbReference type="EMBL" id="SKC82083.1"/>
    </source>
</evidence>
<dbReference type="InterPro" id="IPR010131">
    <property type="entry name" value="MdtP/NodT-like"/>
</dbReference>
<dbReference type="InterPro" id="IPR003423">
    <property type="entry name" value="OMP_efflux"/>
</dbReference>
<sequence>MAPNRSRPSPALRGAACALACTLLVACAVLPEPDGEQVRNQALSTVAIPPNWSAQALQSQVDQGWLASFEDPRLTELVHQALQSNPDLLIAAARVEQANAQVDIARSQLMPAVGLIGRAGSKPIADLVPLLSGIMLRVSWELDLWGRLRYARNAAIAASDAENADYRYAQQSLAASVARAWFVATEARQQQQLAEQMADHGLRLVALAEQRERTGIGSNTETLTARASTASYLDASEQAKLAHLSAVRALELLLGRYPGATLQTADTLPAVPPPVPAGIPADMLNRRPDLFAAERRVAAAFDRVGEARAAMLPTLSLSAGYGRLSNEVIETREDLEQTTSSVAATGVMPLYTGGALTGQVRLRSAEQKQAVADYTRRALLALAEVEDSLSAERVLTERERVLADSLAANRQATLQVRDSWRIGKSDMRAVHAQEMATLAAQSALLGVQREHLSRRLDLHLALGGDFGPPPALATE</sequence>
<keyword evidence="2" id="KW-0732">Signal</keyword>
<dbReference type="SUPFAM" id="SSF56954">
    <property type="entry name" value="Outer membrane efflux proteins (OEP)"/>
    <property type="match status" value="1"/>
</dbReference>
<dbReference type="Gene3D" id="1.20.1600.10">
    <property type="entry name" value="Outer membrane efflux proteins (OEP)"/>
    <property type="match status" value="1"/>
</dbReference>
<keyword evidence="2" id="KW-0564">Palmitate</keyword>
<accession>A0A1T5M1R9</accession>
<proteinExistence type="inferred from homology"/>
<keyword evidence="4" id="KW-1185">Reference proteome</keyword>
<keyword evidence="2" id="KW-0812">Transmembrane</keyword>
<dbReference type="RefSeq" id="WP_079726107.1">
    <property type="nucleotide sequence ID" value="NZ_BMCL01000004.1"/>
</dbReference>
<dbReference type="Pfam" id="PF02321">
    <property type="entry name" value="OEP"/>
    <property type="match status" value="2"/>
</dbReference>
<dbReference type="NCBIfam" id="TIGR01845">
    <property type="entry name" value="outer_NodT"/>
    <property type="match status" value="1"/>
</dbReference>
<organism evidence="3 4">
    <name type="scientific">Pseudoxanthomonas indica</name>
    <dbReference type="NCBI Taxonomy" id="428993"/>
    <lineage>
        <taxon>Bacteria</taxon>
        <taxon>Pseudomonadati</taxon>
        <taxon>Pseudomonadota</taxon>
        <taxon>Gammaproteobacteria</taxon>
        <taxon>Lysobacterales</taxon>
        <taxon>Lysobacteraceae</taxon>
        <taxon>Pseudoxanthomonas</taxon>
    </lineage>
</organism>
<dbReference type="GO" id="GO:0015562">
    <property type="term" value="F:efflux transmembrane transporter activity"/>
    <property type="evidence" value="ECO:0007669"/>
    <property type="project" value="InterPro"/>
</dbReference>
<evidence type="ECO:0000256" key="1">
    <source>
        <dbReference type="ARBA" id="ARBA00007613"/>
    </source>
</evidence>
<dbReference type="AlphaFoldDB" id="A0A1T5M1R9"/>
<dbReference type="Proteomes" id="UP000190341">
    <property type="component" value="Unassembled WGS sequence"/>
</dbReference>
<comment type="subcellular location">
    <subcellularLocation>
        <location evidence="2">Cell outer membrane</location>
        <topology evidence="2">Lipid-anchor</topology>
    </subcellularLocation>
</comment>
<dbReference type="PANTHER" id="PTHR30203:SF29">
    <property type="entry name" value="PROTEIN CYAE"/>
    <property type="match status" value="1"/>
</dbReference>